<keyword evidence="6" id="KW-0408">Iron</keyword>
<evidence type="ECO:0000256" key="7">
    <source>
        <dbReference type="ARBA" id="ARBA00023077"/>
    </source>
</evidence>
<keyword evidence="8 10" id="KW-0472">Membrane</keyword>
<feature type="chain" id="PRO_5018631810" evidence="12">
    <location>
        <begin position="22"/>
        <end position="1146"/>
    </location>
</feature>
<evidence type="ECO:0000256" key="1">
    <source>
        <dbReference type="ARBA" id="ARBA00004571"/>
    </source>
</evidence>
<evidence type="ECO:0000256" key="12">
    <source>
        <dbReference type="SAM" id="SignalP"/>
    </source>
</evidence>
<dbReference type="InterPro" id="IPR023997">
    <property type="entry name" value="TonB-dep_OMP_SusC/RagA_CS"/>
</dbReference>
<dbReference type="EMBL" id="SBIW01000012">
    <property type="protein sequence ID" value="RWY48042.1"/>
    <property type="molecule type" value="Genomic_DNA"/>
</dbReference>
<evidence type="ECO:0000259" key="13">
    <source>
        <dbReference type="SMART" id="SM00965"/>
    </source>
</evidence>
<evidence type="ECO:0000256" key="5">
    <source>
        <dbReference type="ARBA" id="ARBA00022692"/>
    </source>
</evidence>
<dbReference type="InterPro" id="IPR023996">
    <property type="entry name" value="TonB-dep_OMP_SusC/RagA"/>
</dbReference>
<dbReference type="Gene3D" id="2.40.170.20">
    <property type="entry name" value="TonB-dependent receptor, beta-barrel domain"/>
    <property type="match status" value="1"/>
</dbReference>
<evidence type="ECO:0000256" key="4">
    <source>
        <dbReference type="ARBA" id="ARBA00022496"/>
    </source>
</evidence>
<gene>
    <name evidence="14" type="ORF">EPL05_20885</name>
</gene>
<dbReference type="PROSITE" id="PS52016">
    <property type="entry name" value="TONB_DEPENDENT_REC_3"/>
    <property type="match status" value="1"/>
</dbReference>
<dbReference type="SUPFAM" id="SSF56935">
    <property type="entry name" value="Porins"/>
    <property type="match status" value="1"/>
</dbReference>
<proteinExistence type="inferred from homology"/>
<dbReference type="InterPro" id="IPR011662">
    <property type="entry name" value="Secretin/TonB_short_N"/>
</dbReference>
<dbReference type="Pfam" id="PF00593">
    <property type="entry name" value="TonB_dep_Rec_b-barrel"/>
    <property type="match status" value="1"/>
</dbReference>
<feature type="domain" description="Secretin/TonB short N-terminal" evidence="13">
    <location>
        <begin position="47"/>
        <end position="99"/>
    </location>
</feature>
<dbReference type="InterPro" id="IPR008969">
    <property type="entry name" value="CarboxyPept-like_regulatory"/>
</dbReference>
<comment type="caution">
    <text evidence="14">The sequence shown here is derived from an EMBL/GenBank/DDBJ whole genome shotgun (WGS) entry which is preliminary data.</text>
</comment>
<protein>
    <submittedName>
        <fullName evidence="14">SusC/RagA family TonB-linked outer membrane protein</fullName>
    </submittedName>
</protein>
<evidence type="ECO:0000256" key="6">
    <source>
        <dbReference type="ARBA" id="ARBA00023004"/>
    </source>
</evidence>
<keyword evidence="9 10" id="KW-0998">Cell outer membrane</keyword>
<dbReference type="OrthoDB" id="9768177at2"/>
<keyword evidence="15" id="KW-1185">Reference proteome</keyword>
<dbReference type="AlphaFoldDB" id="A0A3S3YX50"/>
<evidence type="ECO:0000256" key="10">
    <source>
        <dbReference type="PROSITE-ProRule" id="PRU01360"/>
    </source>
</evidence>
<evidence type="ECO:0000313" key="14">
    <source>
        <dbReference type="EMBL" id="RWY48042.1"/>
    </source>
</evidence>
<dbReference type="GO" id="GO:0009279">
    <property type="term" value="C:cell outer membrane"/>
    <property type="evidence" value="ECO:0007669"/>
    <property type="project" value="UniProtKB-SubCell"/>
</dbReference>
<dbReference type="Pfam" id="PF07715">
    <property type="entry name" value="Plug"/>
    <property type="match status" value="1"/>
</dbReference>
<evidence type="ECO:0000256" key="3">
    <source>
        <dbReference type="ARBA" id="ARBA00022452"/>
    </source>
</evidence>
<dbReference type="SMART" id="SM00965">
    <property type="entry name" value="STN"/>
    <property type="match status" value="1"/>
</dbReference>
<dbReference type="Pfam" id="PF13715">
    <property type="entry name" value="CarbopepD_reg_2"/>
    <property type="match status" value="1"/>
</dbReference>
<name>A0A3S3YX50_9SPHI</name>
<evidence type="ECO:0000256" key="2">
    <source>
        <dbReference type="ARBA" id="ARBA00022448"/>
    </source>
</evidence>
<comment type="similarity">
    <text evidence="10 11">Belongs to the TonB-dependent receptor family.</text>
</comment>
<dbReference type="InterPro" id="IPR037066">
    <property type="entry name" value="Plug_dom_sf"/>
</dbReference>
<dbReference type="Gene3D" id="2.170.130.10">
    <property type="entry name" value="TonB-dependent receptor, plug domain"/>
    <property type="match status" value="1"/>
</dbReference>
<keyword evidence="3 10" id="KW-1134">Transmembrane beta strand</keyword>
<dbReference type="RefSeq" id="WP_128535935.1">
    <property type="nucleotide sequence ID" value="NZ_SBIW01000012.1"/>
</dbReference>
<comment type="subcellular location">
    <subcellularLocation>
        <location evidence="1 10">Cell outer membrane</location>
        <topology evidence="1 10">Multi-pass membrane protein</topology>
    </subcellularLocation>
</comment>
<dbReference type="InterPro" id="IPR039426">
    <property type="entry name" value="TonB-dep_rcpt-like"/>
</dbReference>
<dbReference type="InterPro" id="IPR012910">
    <property type="entry name" value="Plug_dom"/>
</dbReference>
<accession>A0A3S3YX50</accession>
<evidence type="ECO:0000256" key="9">
    <source>
        <dbReference type="ARBA" id="ARBA00023237"/>
    </source>
</evidence>
<dbReference type="Proteomes" id="UP000286701">
    <property type="component" value="Unassembled WGS sequence"/>
</dbReference>
<dbReference type="Gene3D" id="2.60.40.1120">
    <property type="entry name" value="Carboxypeptidase-like, regulatory domain"/>
    <property type="match status" value="1"/>
</dbReference>
<organism evidence="14 15">
    <name type="scientific">Mucilaginibacter gilvus</name>
    <dbReference type="NCBI Taxonomy" id="2305909"/>
    <lineage>
        <taxon>Bacteria</taxon>
        <taxon>Pseudomonadati</taxon>
        <taxon>Bacteroidota</taxon>
        <taxon>Sphingobacteriia</taxon>
        <taxon>Sphingobacteriales</taxon>
        <taxon>Sphingobacteriaceae</taxon>
        <taxon>Mucilaginibacter</taxon>
    </lineage>
</organism>
<dbReference type="InterPro" id="IPR036942">
    <property type="entry name" value="Beta-barrel_TonB_sf"/>
</dbReference>
<dbReference type="NCBIfam" id="TIGR04057">
    <property type="entry name" value="SusC_RagA_signa"/>
    <property type="match status" value="1"/>
</dbReference>
<evidence type="ECO:0000313" key="15">
    <source>
        <dbReference type="Proteomes" id="UP000286701"/>
    </source>
</evidence>
<evidence type="ECO:0000256" key="11">
    <source>
        <dbReference type="RuleBase" id="RU003357"/>
    </source>
</evidence>
<sequence length="1146" mass="125116">MKLKILFIVVINILAILPALAQNKVSLNLKNADFKKVLKSIEKQSDYHFVYSERKIPVNKKVTINVQNVEVTNVLDEVFANTGYAYKKLANNLIVILLAGEQINSGKAIGQVVDENDNPLPGASIQIKKTSFITITDNNGDFTMVAPDNSVLVVTYVGYNTIEIPYDEMAILTIRMSPNDKALNEVVVTALGLNKEERRLGYSITQLSGNEVSETRETTFINALAGKVAGLTVQSPPNGPGGSSRIILRGYSSFSGSNQPLYVVDGVPINSSTKENTEEPLKVFGGSDPGDGLSSINPDDIESISILKGASAAALYGGGAQGGVILISTKKGLKSPGVGIAFNSNTVMEKMIPYDGFQYEYGRGNNGKLYTMADNITNSSYLTGQSWGAKFAGQQALGADGKIESYQPQTIRERFNKLYQNGITTTNSLAFTKTTDNNSFRVSLSQTKNNTPTPGSGYERYNGVLRFVQDFGNKIHTDFKVDLSKTMRTNAPLLRGDDRGSFSKYFIRSDNVTDIDFLNQKDANGNYLYVYTNPYIQLQKIINDQTQNRVLSAANITYDLSKHLHFNLIGGLDYVGTDGLFVNFPNNKNGSGTITNTTITQRRSDVRALLNYDRTFADFSVSAFAGAEFQNSAFSSLNITGTGLTDPTSTNLNNTTIGLPVQVSTPRLKTNAIFGATQLGYKNLLFLEVTARNDWYSALSSTRPGFVNHIFYPSANLSYIFSDAFRINPKVLSFGKLRLSVGQTGSNPNPNQTDLTFKYTETVNNIPGQQISNTSLPPSSLKPETTTETEIGTELKFFKDLFYLDVAWYNKKSKNFLLPVTLPTTTGFNSTYQNAGSMINRGLEILLNGTAVKTTNFTWNIIVTYAHNNNKVTALSDALGTNGVAFYYTIKAKAGYPLGSIFGTPLRRDANGNLLYKAVSTDGSNVKTAVVIDKGALSYHGDGNPVKNAAGALVVDNETYLGSINPDWSGGITNTFRYKNFRFSFLIDGQFGGKIFEDGARWANFFGNSKATLLGRDGTYIPQGMVNTGTDAAPVYVKNILPYSPYQQYNAFASLAYYADEMSVFSSTFIKLRQISLGYSLPKKLLSATPAKSATFSLIARNLFFIRKDLPIFDPESSDSIGNGYGYDSGGLPGSRTFGFNLSVSF</sequence>
<dbReference type="Pfam" id="PF07660">
    <property type="entry name" value="STN"/>
    <property type="match status" value="1"/>
</dbReference>
<keyword evidence="2 10" id="KW-0813">Transport</keyword>
<dbReference type="InterPro" id="IPR000531">
    <property type="entry name" value="Beta-barrel_TonB"/>
</dbReference>
<dbReference type="GO" id="GO:0006826">
    <property type="term" value="P:iron ion transport"/>
    <property type="evidence" value="ECO:0007669"/>
    <property type="project" value="UniProtKB-KW"/>
</dbReference>
<keyword evidence="4" id="KW-0410">Iron transport</keyword>
<keyword evidence="7 11" id="KW-0798">TonB box</keyword>
<evidence type="ECO:0000256" key="8">
    <source>
        <dbReference type="ARBA" id="ARBA00023136"/>
    </source>
</evidence>
<keyword evidence="12" id="KW-0732">Signal</keyword>
<keyword evidence="5 10" id="KW-0812">Transmembrane</keyword>
<reference evidence="14 15" key="1">
    <citation type="submission" date="2019-01" db="EMBL/GenBank/DDBJ databases">
        <title>Mucilaginibacter antarcticum sp. nov., isolated from antarctic soil.</title>
        <authorList>
            <person name="Yan Y.-Q."/>
            <person name="Du Z.-J."/>
        </authorList>
    </citation>
    <scope>NUCLEOTIDE SEQUENCE [LARGE SCALE GENOMIC DNA]</scope>
    <source>
        <strain evidence="14 15">F01003</strain>
    </source>
</reference>
<dbReference type="SUPFAM" id="SSF49464">
    <property type="entry name" value="Carboxypeptidase regulatory domain-like"/>
    <property type="match status" value="1"/>
</dbReference>
<feature type="signal peptide" evidence="12">
    <location>
        <begin position="1"/>
        <end position="21"/>
    </location>
</feature>
<dbReference type="NCBIfam" id="TIGR04056">
    <property type="entry name" value="OMP_RagA_SusC"/>
    <property type="match status" value="1"/>
</dbReference>
<keyword evidence="4" id="KW-0406">Ion transport</keyword>